<name>A0AAW2FT28_9HYME</name>
<feature type="compositionally biased region" description="Basic and acidic residues" evidence="3">
    <location>
        <begin position="108"/>
        <end position="121"/>
    </location>
</feature>
<protein>
    <recommendedName>
        <fullName evidence="2">Vacuolar protein sorting-associated protein 72 homolog</fullName>
    </recommendedName>
</protein>
<keyword evidence="6" id="KW-1185">Reference proteome</keyword>
<organism evidence="5 6">
    <name type="scientific">Cardiocondyla obscurior</name>
    <dbReference type="NCBI Taxonomy" id="286306"/>
    <lineage>
        <taxon>Eukaryota</taxon>
        <taxon>Metazoa</taxon>
        <taxon>Ecdysozoa</taxon>
        <taxon>Arthropoda</taxon>
        <taxon>Hexapoda</taxon>
        <taxon>Insecta</taxon>
        <taxon>Pterygota</taxon>
        <taxon>Neoptera</taxon>
        <taxon>Endopterygota</taxon>
        <taxon>Hymenoptera</taxon>
        <taxon>Apocrita</taxon>
        <taxon>Aculeata</taxon>
        <taxon>Formicoidea</taxon>
        <taxon>Formicidae</taxon>
        <taxon>Myrmicinae</taxon>
        <taxon>Cardiocondyla</taxon>
    </lineage>
</organism>
<dbReference type="Proteomes" id="UP001430953">
    <property type="component" value="Unassembled WGS sequence"/>
</dbReference>
<evidence type="ECO:0000259" key="4">
    <source>
        <dbReference type="SMART" id="SM00993"/>
    </source>
</evidence>
<feature type="region of interest" description="Disordered" evidence="3">
    <location>
        <begin position="1"/>
        <end position="145"/>
    </location>
</feature>
<gene>
    <name evidence="5" type="ORF">PUN28_009295</name>
</gene>
<feature type="domain" description="Vps72/YL1 C-terminal" evidence="4">
    <location>
        <begin position="320"/>
        <end position="349"/>
    </location>
</feature>
<dbReference type="Pfam" id="PF08265">
    <property type="entry name" value="YL1_C"/>
    <property type="match status" value="1"/>
</dbReference>
<comment type="similarity">
    <text evidence="1">Belongs to the VPS72/YL1 family.</text>
</comment>
<evidence type="ECO:0000313" key="5">
    <source>
        <dbReference type="EMBL" id="KAL0118523.1"/>
    </source>
</evidence>
<dbReference type="InterPro" id="IPR046757">
    <property type="entry name" value="YL1_N"/>
</dbReference>
<feature type="compositionally biased region" description="Low complexity" evidence="3">
    <location>
        <begin position="238"/>
        <end position="248"/>
    </location>
</feature>
<sequence length="423" mass="49023">MAAARAKRANAGNKMARLLNEEEEDDFYKTTYGGFDEVEQDHDYMEEDEAEDEVDSDFSIDENDEPVSDTEQEGPRKKRRLVTKAYKEPKPVTSHAQSTHKEKKIKQPKQDKSFIDSIERKSIRRSTAAKSAATQKRLRERNEDQRRKIKVVKYDIWKPTQEELLEEALQTEELNTKSLEKYQKLENEKKTTRTVRKTHVGPMIRYQSLSMPVMVLSETHVDEDEKINVECDDEVKESSNNPGSSSSPKEISETEPKVNEKDDNKKESTDAGPSALVKKKDIHAKETGTFYERTFITFENEQLFLDVFKKPTHQRPPLKPLCAITRLPAKYLDPMTQLPYKNVQTFRLLREAYYQQLENRTDLNDASQSPELSRWLEWRQKNHANSQRNTIRLESASLPVSSHTESNVFRGLLLKTPAIQVPS</sequence>
<comment type="caution">
    <text evidence="5">The sequence shown here is derived from an EMBL/GenBank/DDBJ whole genome shotgun (WGS) entry which is preliminary data.</text>
</comment>
<dbReference type="EMBL" id="JADYXP020000008">
    <property type="protein sequence ID" value="KAL0118523.1"/>
    <property type="molecule type" value="Genomic_DNA"/>
</dbReference>
<evidence type="ECO:0000313" key="6">
    <source>
        <dbReference type="Proteomes" id="UP001430953"/>
    </source>
</evidence>
<dbReference type="PANTHER" id="PTHR13275">
    <property type="entry name" value="YL-1 PROTEIN TRANSCRIPTION FACTOR-LIKE 1"/>
    <property type="match status" value="1"/>
</dbReference>
<dbReference type="InterPro" id="IPR013272">
    <property type="entry name" value="Vps72/YL1_C"/>
</dbReference>
<feature type="compositionally biased region" description="Basic and acidic residues" evidence="3">
    <location>
        <begin position="250"/>
        <end position="269"/>
    </location>
</feature>
<evidence type="ECO:0000256" key="3">
    <source>
        <dbReference type="SAM" id="MobiDB-lite"/>
    </source>
</evidence>
<reference evidence="5 6" key="1">
    <citation type="submission" date="2023-03" db="EMBL/GenBank/DDBJ databases">
        <title>High recombination rates correlate with genetic variation in Cardiocondyla obscurior ants.</title>
        <authorList>
            <person name="Errbii M."/>
        </authorList>
    </citation>
    <scope>NUCLEOTIDE SEQUENCE [LARGE SCALE GENOMIC DNA]</scope>
    <source>
        <strain evidence="5">Alpha-2009</strain>
        <tissue evidence="5">Whole body</tissue>
    </source>
</reference>
<dbReference type="PANTHER" id="PTHR13275:SF4">
    <property type="entry name" value="VACUOLAR PROTEIN SORTING-ASSOCIATED PROTEIN 72 HOMOLOG"/>
    <property type="match status" value="1"/>
</dbReference>
<proteinExistence type="inferred from homology"/>
<feature type="compositionally biased region" description="Acidic residues" evidence="3">
    <location>
        <begin position="36"/>
        <end position="72"/>
    </location>
</feature>
<dbReference type="Pfam" id="PF05764">
    <property type="entry name" value="YL1"/>
    <property type="match status" value="1"/>
</dbReference>
<dbReference type="GO" id="GO:0005634">
    <property type="term" value="C:nucleus"/>
    <property type="evidence" value="ECO:0007669"/>
    <property type="project" value="TreeGrafter"/>
</dbReference>
<dbReference type="SMART" id="SM00993">
    <property type="entry name" value="YL1_C"/>
    <property type="match status" value="1"/>
</dbReference>
<feature type="region of interest" description="Disordered" evidence="3">
    <location>
        <begin position="231"/>
        <end position="277"/>
    </location>
</feature>
<evidence type="ECO:0000256" key="1">
    <source>
        <dbReference type="ARBA" id="ARBA00006832"/>
    </source>
</evidence>
<evidence type="ECO:0000256" key="2">
    <source>
        <dbReference type="ARBA" id="ARBA00020000"/>
    </source>
</evidence>
<dbReference type="AlphaFoldDB" id="A0AAW2FT28"/>
<accession>A0AAW2FT28</accession>